<dbReference type="PRINTS" id="PR00032">
    <property type="entry name" value="HTHARAC"/>
</dbReference>
<dbReference type="SMART" id="SM00342">
    <property type="entry name" value="HTH_ARAC"/>
    <property type="match status" value="1"/>
</dbReference>
<sequence>MEEKIPKYNIDFKKKGQAHFLLRSREREDNSIEPFKDPHSHNYYCLNLLYEGKVTHFVDLQAQEIQAPALLLLNIDQVHIHNELKDCKITSMAFSADFVHSQNKKLGNYLETVFSQSHIKLSDSALTELDKYVQLIQLENSKGNQQDFEIIKCLLNIILIQCARLSEETSKGVSHKQDLFTHFKEVLKKHYKHNHQVKFYANELNITTEVLNQLVKNASHKTPKQLIDERLFTEAKRLLYWSDITVREVAWELGFETDGYFNRFFKKYAGSTPKKFQNAIHLT</sequence>
<keyword evidence="1" id="KW-0805">Transcription regulation</keyword>
<dbReference type="PROSITE" id="PS01124">
    <property type="entry name" value="HTH_ARAC_FAMILY_2"/>
    <property type="match status" value="1"/>
</dbReference>
<keyword evidence="3" id="KW-0804">Transcription</keyword>
<dbReference type="Gene3D" id="1.10.10.60">
    <property type="entry name" value="Homeodomain-like"/>
    <property type="match status" value="1"/>
</dbReference>
<dbReference type="OrthoDB" id="2585681at2"/>
<evidence type="ECO:0000256" key="3">
    <source>
        <dbReference type="ARBA" id="ARBA00023163"/>
    </source>
</evidence>
<dbReference type="Proteomes" id="UP000071561">
    <property type="component" value="Chromosome"/>
</dbReference>
<proteinExistence type="predicted"/>
<dbReference type="SUPFAM" id="SSF46689">
    <property type="entry name" value="Homeodomain-like"/>
    <property type="match status" value="1"/>
</dbReference>
<gene>
    <name evidence="5" type="ORF">AY601_1581</name>
</gene>
<dbReference type="KEGG" id="pcm:AY601_1581"/>
<name>A0A127VAW0_9SPHI</name>
<dbReference type="PANTHER" id="PTHR43280:SF32">
    <property type="entry name" value="TRANSCRIPTIONAL REGULATORY PROTEIN"/>
    <property type="match status" value="1"/>
</dbReference>
<dbReference type="AlphaFoldDB" id="A0A127VAW0"/>
<dbReference type="GO" id="GO:0003700">
    <property type="term" value="F:DNA-binding transcription factor activity"/>
    <property type="evidence" value="ECO:0007669"/>
    <property type="project" value="InterPro"/>
</dbReference>
<dbReference type="InterPro" id="IPR037923">
    <property type="entry name" value="HTH-like"/>
</dbReference>
<evidence type="ECO:0000256" key="2">
    <source>
        <dbReference type="ARBA" id="ARBA00023125"/>
    </source>
</evidence>
<dbReference type="InterPro" id="IPR009057">
    <property type="entry name" value="Homeodomain-like_sf"/>
</dbReference>
<dbReference type="EMBL" id="CP014504">
    <property type="protein sequence ID" value="AMP98496.1"/>
    <property type="molecule type" value="Genomic_DNA"/>
</dbReference>
<dbReference type="RefSeq" id="WP_068398835.1">
    <property type="nucleotide sequence ID" value="NZ_CP014504.1"/>
</dbReference>
<evidence type="ECO:0000313" key="6">
    <source>
        <dbReference type="Proteomes" id="UP000071561"/>
    </source>
</evidence>
<keyword evidence="6" id="KW-1185">Reference proteome</keyword>
<keyword evidence="2" id="KW-0238">DNA-binding</keyword>
<accession>A0A127VAW0</accession>
<organism evidence="5 6">
    <name type="scientific">Pedobacter cryoconitis</name>
    <dbReference type="NCBI Taxonomy" id="188932"/>
    <lineage>
        <taxon>Bacteria</taxon>
        <taxon>Pseudomonadati</taxon>
        <taxon>Bacteroidota</taxon>
        <taxon>Sphingobacteriia</taxon>
        <taxon>Sphingobacteriales</taxon>
        <taxon>Sphingobacteriaceae</taxon>
        <taxon>Pedobacter</taxon>
    </lineage>
</organism>
<evidence type="ECO:0000259" key="4">
    <source>
        <dbReference type="PROSITE" id="PS01124"/>
    </source>
</evidence>
<dbReference type="GO" id="GO:0043565">
    <property type="term" value="F:sequence-specific DNA binding"/>
    <property type="evidence" value="ECO:0007669"/>
    <property type="project" value="InterPro"/>
</dbReference>
<feature type="domain" description="HTH araC/xylS-type" evidence="4">
    <location>
        <begin position="181"/>
        <end position="279"/>
    </location>
</feature>
<dbReference type="InterPro" id="IPR018060">
    <property type="entry name" value="HTH_AraC"/>
</dbReference>
<dbReference type="PANTHER" id="PTHR43280">
    <property type="entry name" value="ARAC-FAMILY TRANSCRIPTIONAL REGULATOR"/>
    <property type="match status" value="1"/>
</dbReference>
<evidence type="ECO:0000313" key="5">
    <source>
        <dbReference type="EMBL" id="AMP98496.1"/>
    </source>
</evidence>
<dbReference type="SUPFAM" id="SSF51215">
    <property type="entry name" value="Regulatory protein AraC"/>
    <property type="match status" value="1"/>
</dbReference>
<dbReference type="InterPro" id="IPR020449">
    <property type="entry name" value="Tscrpt_reg_AraC-type_HTH"/>
</dbReference>
<reference evidence="5 6" key="1">
    <citation type="submission" date="2016-03" db="EMBL/GenBank/DDBJ databases">
        <title>Complete genome sequence of Pedobacter cryoconitis PAMC 27485.</title>
        <authorList>
            <person name="Lee J."/>
            <person name="Kim O.-S."/>
        </authorList>
    </citation>
    <scope>NUCLEOTIDE SEQUENCE [LARGE SCALE GENOMIC DNA]</scope>
    <source>
        <strain evidence="5 6">PAMC 27485</strain>
    </source>
</reference>
<dbReference type="Pfam" id="PF12833">
    <property type="entry name" value="HTH_18"/>
    <property type="match status" value="1"/>
</dbReference>
<evidence type="ECO:0000256" key="1">
    <source>
        <dbReference type="ARBA" id="ARBA00023015"/>
    </source>
</evidence>
<dbReference type="PATRIC" id="fig|188932.3.peg.1645"/>
<protein>
    <recommendedName>
        <fullName evidence="4">HTH araC/xylS-type domain-containing protein</fullName>
    </recommendedName>
</protein>